<dbReference type="PROSITE" id="PS50297">
    <property type="entry name" value="ANK_REP_REGION"/>
    <property type="match status" value="4"/>
</dbReference>
<reference evidence="4 5" key="1">
    <citation type="journal article" date="2020" name="G3 (Bethesda)">
        <title>Genetic Underpinnings of Host Manipulation by Ophiocordyceps as Revealed by Comparative Transcriptomics.</title>
        <authorList>
            <person name="Will I."/>
            <person name="Das B."/>
            <person name="Trinh T."/>
            <person name="Brachmann A."/>
            <person name="Ohm R.A."/>
            <person name="de Bekker C."/>
        </authorList>
    </citation>
    <scope>NUCLEOTIDE SEQUENCE [LARGE SCALE GENOMIC DNA]</scope>
    <source>
        <strain evidence="4 5">EC05</strain>
    </source>
</reference>
<name>A0A8H4VCA0_9HYPO</name>
<dbReference type="InterPro" id="IPR058525">
    <property type="entry name" value="DUF8212"/>
</dbReference>
<dbReference type="EMBL" id="JAACLJ010000006">
    <property type="protein sequence ID" value="KAF4584382.1"/>
    <property type="molecule type" value="Genomic_DNA"/>
</dbReference>
<feature type="domain" description="Heterokaryon incompatibility" evidence="2">
    <location>
        <begin position="22"/>
        <end position="105"/>
    </location>
</feature>
<organism evidence="4 5">
    <name type="scientific">Ophiocordyceps camponoti-floridani</name>
    <dbReference type="NCBI Taxonomy" id="2030778"/>
    <lineage>
        <taxon>Eukaryota</taxon>
        <taxon>Fungi</taxon>
        <taxon>Dikarya</taxon>
        <taxon>Ascomycota</taxon>
        <taxon>Pezizomycotina</taxon>
        <taxon>Sordariomycetes</taxon>
        <taxon>Hypocreomycetidae</taxon>
        <taxon>Hypocreales</taxon>
        <taxon>Ophiocordycipitaceae</taxon>
        <taxon>Ophiocordyceps</taxon>
    </lineage>
</organism>
<gene>
    <name evidence="4" type="ORF">GQ602_005755</name>
</gene>
<evidence type="ECO:0000256" key="1">
    <source>
        <dbReference type="PROSITE-ProRule" id="PRU00023"/>
    </source>
</evidence>
<evidence type="ECO:0000313" key="5">
    <source>
        <dbReference type="Proteomes" id="UP000562929"/>
    </source>
</evidence>
<dbReference type="InterPro" id="IPR036770">
    <property type="entry name" value="Ankyrin_rpt-contain_sf"/>
</dbReference>
<evidence type="ECO:0000313" key="4">
    <source>
        <dbReference type="EMBL" id="KAF4584382.1"/>
    </source>
</evidence>
<keyword evidence="5" id="KW-1185">Reference proteome</keyword>
<dbReference type="OrthoDB" id="20872at2759"/>
<dbReference type="InterPro" id="IPR002110">
    <property type="entry name" value="Ankyrin_rpt"/>
</dbReference>
<evidence type="ECO:0000259" key="3">
    <source>
        <dbReference type="Pfam" id="PF26640"/>
    </source>
</evidence>
<dbReference type="Pfam" id="PF06985">
    <property type="entry name" value="HET"/>
    <property type="match status" value="1"/>
</dbReference>
<feature type="repeat" description="ANK" evidence="1">
    <location>
        <begin position="654"/>
        <end position="679"/>
    </location>
</feature>
<protein>
    <submittedName>
        <fullName evidence="4">Ankyrin repeat-containing protein</fullName>
    </submittedName>
</protein>
<dbReference type="PROSITE" id="PS50088">
    <property type="entry name" value="ANK_REPEAT"/>
    <property type="match status" value="4"/>
</dbReference>
<feature type="repeat" description="ANK" evidence="1">
    <location>
        <begin position="490"/>
        <end position="522"/>
    </location>
</feature>
<dbReference type="PANTHER" id="PTHR10622">
    <property type="entry name" value="HET DOMAIN-CONTAINING PROTEIN"/>
    <property type="match status" value="1"/>
</dbReference>
<keyword evidence="1" id="KW-0040">ANK repeat</keyword>
<dbReference type="AlphaFoldDB" id="A0A8H4VCA0"/>
<dbReference type="SUPFAM" id="SSF48403">
    <property type="entry name" value="Ankyrin repeat"/>
    <property type="match status" value="2"/>
</dbReference>
<sequence length="699" mass="78557">MRLLRTDDLSVCEFAYGYVPIYAILSHRWGRDEVTLQDVQAQDGSKKGFTKIERCCARARQDGFRYVWIDTCCIDKTSSAELSEAINSMFVWYYRAGRCYVHLADVPYRSFGDSVWFTRGWTLQELLAPPECHFLDKNWAHIGTKTLLQQAISDCTGIPLEILSGEADMETASIAQKMSWAAKRETTRVEDGAYCLLGVFGINMPLIYGEGERAFFRLQEEIMKVSDDHSLFAWEASDARGGLLATSPAAFLQCGSIVPFNPFDTPHEPWTVSSRGVYVDLRFVGCGRQGLGMAILHCKDRNRGGRPLAIYLRDTTLTMERFRRVRSESLASVDMEKLRFCQCPIRRLCIQTQRITLIGEDDRREEDEGMGNLYEAGEMSNMKLMDFGDPDVLLRAAEWGEEGLVWLLLTRSDVDVNRQGMASHTALSLAVEKENEAMVRMLLARSNIKTDARYGAGWTLLPRAAALNNINIFRQLLNSDKVDINATGERLRSALTIAVVNGNETMIQLLLQRGVDMETKDSSNQTPLMHAILNKNETVVKLLLQTGADFEAIDSSNKTPLMHAVKTRDVALTRTLLEHAAKCKTEVKYPSSLLYAVRDEQSVLASALLDHGADVDARNWTGDTPLMIAAELGDEAMVSLLLDHGANIEKKSWQGHTPLKIATRQGNEQVVRLLVERGAVTDWRFRLADKWSGFKKRTP</sequence>
<evidence type="ECO:0000259" key="2">
    <source>
        <dbReference type="Pfam" id="PF06985"/>
    </source>
</evidence>
<feature type="repeat" description="ANK" evidence="1">
    <location>
        <begin position="523"/>
        <end position="555"/>
    </location>
</feature>
<feature type="domain" description="DUF8212" evidence="3">
    <location>
        <begin position="213"/>
        <end position="236"/>
    </location>
</feature>
<accession>A0A8H4VCA0</accession>
<feature type="repeat" description="ANK" evidence="1">
    <location>
        <begin position="621"/>
        <end position="653"/>
    </location>
</feature>
<proteinExistence type="predicted"/>
<dbReference type="SMART" id="SM00248">
    <property type="entry name" value="ANK"/>
    <property type="match status" value="9"/>
</dbReference>
<comment type="caution">
    <text evidence="4">The sequence shown here is derived from an EMBL/GenBank/DDBJ whole genome shotgun (WGS) entry which is preliminary data.</text>
</comment>
<dbReference type="InterPro" id="IPR010730">
    <property type="entry name" value="HET"/>
</dbReference>
<dbReference type="Proteomes" id="UP000562929">
    <property type="component" value="Unassembled WGS sequence"/>
</dbReference>
<dbReference type="Pfam" id="PF26640">
    <property type="entry name" value="DUF8212"/>
    <property type="match status" value="1"/>
</dbReference>
<dbReference type="Pfam" id="PF12796">
    <property type="entry name" value="Ank_2"/>
    <property type="match status" value="3"/>
</dbReference>
<dbReference type="PANTHER" id="PTHR10622:SF10">
    <property type="entry name" value="HET DOMAIN-CONTAINING PROTEIN"/>
    <property type="match status" value="1"/>
</dbReference>
<dbReference type="Gene3D" id="1.25.40.20">
    <property type="entry name" value="Ankyrin repeat-containing domain"/>
    <property type="match status" value="3"/>
</dbReference>